<comment type="cofactor">
    <cofactor evidence="6">
        <name>Mg(2+)</name>
        <dbReference type="ChEBI" id="CHEBI:18420"/>
    </cofactor>
</comment>
<comment type="catalytic activity">
    <reaction evidence="6">
        <text>Endonucleolytic cleavage at apurinic or apyrimidinic sites to products with a 5'-phosphate.</text>
        <dbReference type="EC" id="3.1.21.7"/>
    </reaction>
</comment>
<evidence type="ECO:0000256" key="6">
    <source>
        <dbReference type="HAMAP-Rule" id="MF_00801"/>
    </source>
</evidence>
<dbReference type="HAMAP" id="MF_00801">
    <property type="entry name" value="Endonuclease_5"/>
    <property type="match status" value="1"/>
</dbReference>
<dbReference type="CDD" id="cd06559">
    <property type="entry name" value="Endonuclease_V"/>
    <property type="match status" value="1"/>
</dbReference>
<dbReference type="Proteomes" id="UP000274694">
    <property type="component" value="Unassembled WGS sequence"/>
</dbReference>
<feature type="site" description="Interaction with target DNA" evidence="6">
    <location>
        <position position="86"/>
    </location>
</feature>
<keyword evidence="6" id="KW-0460">Magnesium</keyword>
<feature type="binding site" evidence="6">
    <location>
        <position position="116"/>
    </location>
    <ligand>
        <name>Mg(2+)</name>
        <dbReference type="ChEBI" id="CHEBI:18420"/>
    </ligand>
</feature>
<keyword evidence="6" id="KW-0234">DNA repair</keyword>
<keyword evidence="4 6" id="KW-0255">Endonuclease</keyword>
<comment type="similarity">
    <text evidence="6">Belongs to the endonuclease V family.</text>
</comment>
<proteinExistence type="inferred from homology"/>
<dbReference type="PANTHER" id="PTHR28511">
    <property type="entry name" value="ENDONUCLEASE V"/>
    <property type="match status" value="1"/>
</dbReference>
<dbReference type="Gene3D" id="3.30.2170.10">
    <property type="entry name" value="archaeoglobus fulgidus dsm 4304 superfamily"/>
    <property type="match status" value="1"/>
</dbReference>
<evidence type="ECO:0000256" key="1">
    <source>
        <dbReference type="ARBA" id="ARBA00004496"/>
    </source>
</evidence>
<sequence length="239" mass="25138">MSVDEDPAVPYVPPADATEARRVQEELRSRVDLVGPGPAAPATVAGLDVAYAQDGVLLAAAVTVLDAVSLAVVDEAVCVGRPAFPYVPGLFAFREMPALLAALDRLTVRPELLVCDGHGLAHPRRFGLACHLGLVTGLPAIGVGKTPLVGSWTGPGPERGDSADLCDEGDVVGRVLRTREGVRPVFVSVGHRMGLDNAVERVLALTPRYRLPETTRTADQLCRRALASAVVSGGDLDRR</sequence>
<dbReference type="GO" id="GO:0004519">
    <property type="term" value="F:endonuclease activity"/>
    <property type="evidence" value="ECO:0007669"/>
    <property type="project" value="UniProtKB-KW"/>
</dbReference>
<dbReference type="Pfam" id="PF04493">
    <property type="entry name" value="Endonuclease_5"/>
    <property type="match status" value="1"/>
</dbReference>
<evidence type="ECO:0000313" key="8">
    <source>
        <dbReference type="Proteomes" id="UP000274694"/>
    </source>
</evidence>
<keyword evidence="5 6" id="KW-0378">Hydrolase</keyword>
<name>A0ABX9Y2M9_MICCH</name>
<accession>A0ABX9Y2M9</accession>
<evidence type="ECO:0000256" key="5">
    <source>
        <dbReference type="ARBA" id="ARBA00022801"/>
    </source>
</evidence>
<dbReference type="InterPro" id="IPR007581">
    <property type="entry name" value="Endonuclease-V"/>
</dbReference>
<keyword evidence="2 6" id="KW-0963">Cytoplasm</keyword>
<dbReference type="NCBIfam" id="NF008629">
    <property type="entry name" value="PRK11617.1"/>
    <property type="match status" value="1"/>
</dbReference>
<dbReference type="RefSeq" id="WP_069087455.1">
    <property type="nucleotide sequence ID" value="NZ_JBEZEI010000012.1"/>
</dbReference>
<dbReference type="PANTHER" id="PTHR28511:SF1">
    <property type="entry name" value="ENDONUCLEASE V"/>
    <property type="match status" value="1"/>
</dbReference>
<protein>
    <recommendedName>
        <fullName evidence="6">Endonuclease V</fullName>
        <ecNumber evidence="6">3.1.21.7</ecNumber>
    </recommendedName>
    <alternativeName>
        <fullName evidence="6">Deoxyinosine 3'endonuclease</fullName>
    </alternativeName>
    <alternativeName>
        <fullName evidence="6">Deoxyribonuclease V</fullName>
        <shortName evidence="6">DNase V</shortName>
    </alternativeName>
</protein>
<organism evidence="7 8">
    <name type="scientific">Micromonospora chalcea</name>
    <dbReference type="NCBI Taxonomy" id="1874"/>
    <lineage>
        <taxon>Bacteria</taxon>
        <taxon>Bacillati</taxon>
        <taxon>Actinomycetota</taxon>
        <taxon>Actinomycetes</taxon>
        <taxon>Micromonosporales</taxon>
        <taxon>Micromonosporaceae</taxon>
        <taxon>Micromonospora</taxon>
    </lineage>
</organism>
<evidence type="ECO:0000256" key="4">
    <source>
        <dbReference type="ARBA" id="ARBA00022759"/>
    </source>
</evidence>
<comment type="subcellular location">
    <subcellularLocation>
        <location evidence="1 6">Cytoplasm</location>
    </subcellularLocation>
</comment>
<evidence type="ECO:0000313" key="7">
    <source>
        <dbReference type="EMBL" id="RQW92088.1"/>
    </source>
</evidence>
<dbReference type="EC" id="3.1.21.7" evidence="6"/>
<gene>
    <name evidence="6" type="primary">nfi</name>
    <name evidence="7" type="ORF">DLJ60_15285</name>
</gene>
<feature type="binding site" evidence="6">
    <location>
        <position position="48"/>
    </location>
    <ligand>
        <name>Mg(2+)</name>
        <dbReference type="ChEBI" id="CHEBI:18420"/>
    </ligand>
</feature>
<keyword evidence="8" id="KW-1185">Reference proteome</keyword>
<keyword evidence="6" id="KW-0227">DNA damage</keyword>
<evidence type="ECO:0000256" key="2">
    <source>
        <dbReference type="ARBA" id="ARBA00022490"/>
    </source>
</evidence>
<evidence type="ECO:0000256" key="3">
    <source>
        <dbReference type="ARBA" id="ARBA00022722"/>
    </source>
</evidence>
<keyword evidence="3 6" id="KW-0540">Nuclease</keyword>
<comment type="function">
    <text evidence="6">DNA repair enzyme involved in the repair of deaminated bases. Selectively cleaves double-stranded DNA at the second phosphodiester bond 3' to a deoxyinosine leaving behind the intact lesion on the nicked DNA.</text>
</comment>
<comment type="caution">
    <text evidence="7">The sequence shown here is derived from an EMBL/GenBank/DDBJ whole genome shotgun (WGS) entry which is preliminary data.</text>
</comment>
<dbReference type="EMBL" id="QGTA01000195">
    <property type="protein sequence ID" value="RQW92088.1"/>
    <property type="molecule type" value="Genomic_DNA"/>
</dbReference>
<keyword evidence="6" id="KW-0479">Metal-binding</keyword>
<reference evidence="7 8" key="1">
    <citation type="submission" date="2018-05" db="EMBL/GenBank/DDBJ databases">
        <title>Micromonospora from Atacama Desert.</title>
        <authorList>
            <person name="Carro L."/>
            <person name="Goodfellow M."/>
            <person name="Klenk H.-P."/>
        </authorList>
    </citation>
    <scope>NUCLEOTIDE SEQUENCE [LARGE SCALE GENOMIC DNA]</scope>
    <source>
        <strain evidence="7 8">LB41</strain>
    </source>
</reference>